<sequence>MHLSRGETPAADPGPVVVLTTWHRCARAAAATARAARRVLPEAPLHVLDLDGSYVAGAGETVVDPEALGMPAAELHVRLVASGPRATAQRLAPALHRSLPGGPRLVLEPGVLLLRRPRVLDGLPGDGLAGVVRTAAPSPDGGPSPTAEDLESAGAVHPGLLALGDRAPVPDRTPGRLELALLSGGHRVVADAAALLGPWNLLPDATVATDGDGLLLDGDPVDAVDLTTFDRARPWLLGTLGGDRPRRARLSDHPALARWCAAHADALAAVPAREPRHDPRRLASGGAPDDVVRALLAAAADRAGRTGAALPPDPLDPAAADAFAGWLTEPQDGGLGRYLAEIHRGRPDLQAAFPGVPGEQTGDFLDWAARHAVEEPVYDAALLAAALEHAVRPDAPRRDPDPAAHGLDVVGFLSGDLGIGESARLMLEAAVAAGIPATPVPVTRHLQSRRRGDARPPSAERHDTVLLCVNADLTGSVLEAVPSALGADRRIGMWYWEVESFPRRYADAARHLDEIWVATDFVRAAVEPHVDIPVRVVTPPLPRALPAPPAVSRADLGLPADRPVVLFTFDYLSTVERKNPEGLVTAFRRAFPRGSGPVLVLKSINAHLREADAERLRVLVADEPDVLLLEQYLDPAARDALVAHADVVASLHRAEGLGLTMAEAMAQGKPVVATRYGGNLQFMDDENSFLVDCTLTAIPEGAEPYPAGTPWAEPDLDEAARLLRLAVHDREAAARRGARAAEDLRTRHSAAAAGTRLLAALDAVHAAPPRTERPEPARPPLLRERVRRRLAHPRG</sequence>
<evidence type="ECO:0000256" key="1">
    <source>
        <dbReference type="SAM" id="MobiDB-lite"/>
    </source>
</evidence>
<dbReference type="GO" id="GO:0016740">
    <property type="term" value="F:transferase activity"/>
    <property type="evidence" value="ECO:0007669"/>
    <property type="project" value="UniProtKB-KW"/>
</dbReference>
<dbReference type="EMBL" id="JACHDN010000001">
    <property type="protein sequence ID" value="MBB5474013.1"/>
    <property type="molecule type" value="Genomic_DNA"/>
</dbReference>
<reference evidence="2 4" key="1">
    <citation type="submission" date="2019-07" db="EMBL/GenBank/DDBJ databases">
        <title>Whole genome shotgun sequence of Cellulomonas hominis NBRC 16055.</title>
        <authorList>
            <person name="Hosoyama A."/>
            <person name="Uohara A."/>
            <person name="Ohji S."/>
            <person name="Ichikawa N."/>
        </authorList>
    </citation>
    <scope>NUCLEOTIDE SEQUENCE [LARGE SCALE GENOMIC DNA]</scope>
    <source>
        <strain evidence="2 4">NBRC 16055</strain>
    </source>
</reference>
<dbReference type="PANTHER" id="PTHR46656">
    <property type="entry name" value="PUTATIVE-RELATED"/>
    <property type="match status" value="1"/>
</dbReference>
<feature type="compositionally biased region" description="Basic residues" evidence="1">
    <location>
        <begin position="785"/>
        <end position="795"/>
    </location>
</feature>
<dbReference type="AlphaFoldDB" id="A0A511F7E0"/>
<dbReference type="Proteomes" id="UP000564629">
    <property type="component" value="Unassembled WGS sequence"/>
</dbReference>
<dbReference type="Pfam" id="PF13692">
    <property type="entry name" value="Glyco_trans_1_4"/>
    <property type="match status" value="1"/>
</dbReference>
<accession>A0A511F7E0</accession>
<feature type="compositionally biased region" description="Basic and acidic residues" evidence="1">
    <location>
        <begin position="770"/>
        <end position="784"/>
    </location>
</feature>
<keyword evidence="2" id="KW-0808">Transferase</keyword>
<dbReference type="Proteomes" id="UP000321723">
    <property type="component" value="Unassembled WGS sequence"/>
</dbReference>
<dbReference type="RefSeq" id="WP_146832454.1">
    <property type="nucleotide sequence ID" value="NZ_BJVQ01000002.1"/>
</dbReference>
<evidence type="ECO:0000313" key="2">
    <source>
        <dbReference type="EMBL" id="GEL45192.1"/>
    </source>
</evidence>
<evidence type="ECO:0000313" key="3">
    <source>
        <dbReference type="EMBL" id="MBB5474013.1"/>
    </source>
</evidence>
<keyword evidence="4" id="KW-1185">Reference proteome</keyword>
<reference evidence="3 5" key="2">
    <citation type="submission" date="2020-08" db="EMBL/GenBank/DDBJ databases">
        <title>Sequencing the genomes of 1000 actinobacteria strains.</title>
        <authorList>
            <person name="Klenk H.-P."/>
        </authorList>
    </citation>
    <scope>NUCLEOTIDE SEQUENCE [LARGE SCALE GENOMIC DNA]</scope>
    <source>
        <strain evidence="3 5">DSM 9581</strain>
    </source>
</reference>
<evidence type="ECO:0000313" key="4">
    <source>
        <dbReference type="Proteomes" id="UP000321723"/>
    </source>
</evidence>
<dbReference type="CDD" id="cd01635">
    <property type="entry name" value="Glycosyltransferase_GTB-type"/>
    <property type="match status" value="1"/>
</dbReference>
<evidence type="ECO:0000313" key="5">
    <source>
        <dbReference type="Proteomes" id="UP000564629"/>
    </source>
</evidence>
<dbReference type="Gene3D" id="3.40.50.2000">
    <property type="entry name" value="Glycogen Phosphorylase B"/>
    <property type="match status" value="1"/>
</dbReference>
<dbReference type="OrthoDB" id="9765330at2"/>
<comment type="caution">
    <text evidence="2">The sequence shown here is derived from an EMBL/GenBank/DDBJ whole genome shotgun (WGS) entry which is preliminary data.</text>
</comment>
<organism evidence="2 4">
    <name type="scientific">Cellulomonas hominis</name>
    <dbReference type="NCBI Taxonomy" id="156981"/>
    <lineage>
        <taxon>Bacteria</taxon>
        <taxon>Bacillati</taxon>
        <taxon>Actinomycetota</taxon>
        <taxon>Actinomycetes</taxon>
        <taxon>Micrococcales</taxon>
        <taxon>Cellulomonadaceae</taxon>
        <taxon>Cellulomonas</taxon>
    </lineage>
</organism>
<dbReference type="SUPFAM" id="SSF53756">
    <property type="entry name" value="UDP-Glycosyltransferase/glycogen phosphorylase"/>
    <property type="match status" value="1"/>
</dbReference>
<name>A0A511F7E0_9CELL</name>
<gene>
    <name evidence="2" type="ORF">CHO01_03080</name>
    <name evidence="3" type="ORF">HNR08_002749</name>
</gene>
<feature type="region of interest" description="Disordered" evidence="1">
    <location>
        <begin position="766"/>
        <end position="795"/>
    </location>
</feature>
<dbReference type="EMBL" id="BJVQ01000002">
    <property type="protein sequence ID" value="GEL45192.1"/>
    <property type="molecule type" value="Genomic_DNA"/>
</dbReference>
<protein>
    <submittedName>
        <fullName evidence="2">Glycosyl transferase</fullName>
    </submittedName>
    <submittedName>
        <fullName evidence="3">Glycosyltransferase involved in cell wall biosynthesis</fullName>
    </submittedName>
</protein>
<dbReference type="PANTHER" id="PTHR46656:SF3">
    <property type="entry name" value="PUTATIVE-RELATED"/>
    <property type="match status" value="1"/>
</dbReference>
<proteinExistence type="predicted"/>